<dbReference type="PANTHER" id="PTHR46268">
    <property type="entry name" value="STRESS RESPONSE PROTEIN NHAX"/>
    <property type="match status" value="1"/>
</dbReference>
<reference evidence="3" key="1">
    <citation type="submission" date="2021-01" db="EMBL/GenBank/DDBJ databases">
        <title>Marivirga sp. nov., isolated from intertidal surface sediments.</title>
        <authorList>
            <person name="Zhang M."/>
        </authorList>
    </citation>
    <scope>NUCLEOTIDE SEQUENCE</scope>
    <source>
        <strain evidence="3">SM1354</strain>
    </source>
</reference>
<dbReference type="Gene3D" id="3.40.50.620">
    <property type="entry name" value="HUPs"/>
    <property type="match status" value="2"/>
</dbReference>
<feature type="domain" description="UspA" evidence="2">
    <location>
        <begin position="1"/>
        <end position="145"/>
    </location>
</feature>
<gene>
    <name evidence="3" type="ORF">JKP34_06545</name>
</gene>
<evidence type="ECO:0000313" key="4">
    <source>
        <dbReference type="Proteomes" id="UP000642920"/>
    </source>
</evidence>
<evidence type="ECO:0000259" key="2">
    <source>
        <dbReference type="Pfam" id="PF00582"/>
    </source>
</evidence>
<sequence>MIKHILIPTDFSPCAINALDFAVHFALDMSTKPKLTILNAYTLPLAYSDINISFGPGLEANEVEEHIKKEFSELEEQVPLLKQLDYKTSLKATFLKDAVEEFCDEKKVDLIVMGTLGASGVDEVVLGSNAHRIIQSAVAPVLVIPQNASYGKIENMAVSNDYKGLTPDAIIALKDVDMTFGAKLHLIHISKEPILDTKKSAEAKELYHHLKDIPHQFHFIKDENVEIGLHKFMEQEAIDMLVVAPRKKGLFQKLFGRSESKSLIFHTKIPLLALVND</sequence>
<dbReference type="CDD" id="cd00293">
    <property type="entry name" value="USP-like"/>
    <property type="match status" value="1"/>
</dbReference>
<dbReference type="EMBL" id="JAERQG010000001">
    <property type="protein sequence ID" value="MBL0764902.1"/>
    <property type="molecule type" value="Genomic_DNA"/>
</dbReference>
<keyword evidence="4" id="KW-1185">Reference proteome</keyword>
<name>A0A937A722_9BACT</name>
<dbReference type="PRINTS" id="PR01438">
    <property type="entry name" value="UNVRSLSTRESS"/>
</dbReference>
<proteinExistence type="inferred from homology"/>
<evidence type="ECO:0000256" key="1">
    <source>
        <dbReference type="ARBA" id="ARBA00008791"/>
    </source>
</evidence>
<comment type="similarity">
    <text evidence="1">Belongs to the universal stress protein A family.</text>
</comment>
<dbReference type="AlphaFoldDB" id="A0A937A722"/>
<dbReference type="Proteomes" id="UP000642920">
    <property type="component" value="Unassembled WGS sequence"/>
</dbReference>
<dbReference type="PANTHER" id="PTHR46268:SF6">
    <property type="entry name" value="UNIVERSAL STRESS PROTEIN UP12"/>
    <property type="match status" value="1"/>
</dbReference>
<comment type="caution">
    <text evidence="3">The sequence shown here is derived from an EMBL/GenBank/DDBJ whole genome shotgun (WGS) entry which is preliminary data.</text>
</comment>
<protein>
    <submittedName>
        <fullName evidence="3">Universal stress protein</fullName>
    </submittedName>
</protein>
<dbReference type="InterPro" id="IPR006016">
    <property type="entry name" value="UspA"/>
</dbReference>
<dbReference type="InterPro" id="IPR006015">
    <property type="entry name" value="Universal_stress_UspA"/>
</dbReference>
<organism evidence="3 4">
    <name type="scientific">Marivirga atlantica</name>
    <dbReference type="NCBI Taxonomy" id="1548457"/>
    <lineage>
        <taxon>Bacteria</taxon>
        <taxon>Pseudomonadati</taxon>
        <taxon>Bacteroidota</taxon>
        <taxon>Cytophagia</taxon>
        <taxon>Cytophagales</taxon>
        <taxon>Marivirgaceae</taxon>
        <taxon>Marivirga</taxon>
    </lineage>
</organism>
<accession>A0A937A722</accession>
<dbReference type="Pfam" id="PF00582">
    <property type="entry name" value="Usp"/>
    <property type="match status" value="1"/>
</dbReference>
<evidence type="ECO:0000313" key="3">
    <source>
        <dbReference type="EMBL" id="MBL0764902.1"/>
    </source>
</evidence>
<dbReference type="SUPFAM" id="SSF52402">
    <property type="entry name" value="Adenine nucleotide alpha hydrolases-like"/>
    <property type="match status" value="2"/>
</dbReference>
<dbReference type="InterPro" id="IPR014729">
    <property type="entry name" value="Rossmann-like_a/b/a_fold"/>
</dbReference>
<dbReference type="RefSeq" id="WP_201918918.1">
    <property type="nucleotide sequence ID" value="NZ_JAERQG010000001.1"/>
</dbReference>